<feature type="compositionally biased region" description="Polar residues" evidence="1">
    <location>
        <begin position="68"/>
        <end position="78"/>
    </location>
</feature>
<dbReference type="EMBL" id="JAULSW010000002">
    <property type="protein sequence ID" value="KAK3389204.1"/>
    <property type="molecule type" value="Genomic_DNA"/>
</dbReference>
<protein>
    <submittedName>
        <fullName evidence="2">Uncharacterized protein</fullName>
    </submittedName>
</protein>
<feature type="compositionally biased region" description="Low complexity" evidence="1">
    <location>
        <begin position="727"/>
        <end position="738"/>
    </location>
</feature>
<feature type="region of interest" description="Disordered" evidence="1">
    <location>
        <begin position="52"/>
        <end position="121"/>
    </location>
</feature>
<evidence type="ECO:0000313" key="3">
    <source>
        <dbReference type="Proteomes" id="UP001285441"/>
    </source>
</evidence>
<dbReference type="Proteomes" id="UP001285441">
    <property type="component" value="Unassembled WGS sequence"/>
</dbReference>
<reference evidence="2" key="1">
    <citation type="journal article" date="2023" name="Mol. Phylogenet. Evol.">
        <title>Genome-scale phylogeny and comparative genomics of the fungal order Sordariales.</title>
        <authorList>
            <person name="Hensen N."/>
            <person name="Bonometti L."/>
            <person name="Westerberg I."/>
            <person name="Brannstrom I.O."/>
            <person name="Guillou S."/>
            <person name="Cros-Aarteil S."/>
            <person name="Calhoun S."/>
            <person name="Haridas S."/>
            <person name="Kuo A."/>
            <person name="Mondo S."/>
            <person name="Pangilinan J."/>
            <person name="Riley R."/>
            <person name="LaButti K."/>
            <person name="Andreopoulos B."/>
            <person name="Lipzen A."/>
            <person name="Chen C."/>
            <person name="Yan M."/>
            <person name="Daum C."/>
            <person name="Ng V."/>
            <person name="Clum A."/>
            <person name="Steindorff A."/>
            <person name="Ohm R.A."/>
            <person name="Martin F."/>
            <person name="Silar P."/>
            <person name="Natvig D.O."/>
            <person name="Lalanne C."/>
            <person name="Gautier V."/>
            <person name="Ament-Velasquez S.L."/>
            <person name="Kruys A."/>
            <person name="Hutchinson M.I."/>
            <person name="Powell A.J."/>
            <person name="Barry K."/>
            <person name="Miller A.N."/>
            <person name="Grigoriev I.V."/>
            <person name="Debuchy R."/>
            <person name="Gladieux P."/>
            <person name="Hiltunen Thoren M."/>
            <person name="Johannesson H."/>
        </authorList>
    </citation>
    <scope>NUCLEOTIDE SEQUENCE</scope>
    <source>
        <strain evidence="2">CBS 232.78</strain>
    </source>
</reference>
<gene>
    <name evidence="2" type="ORF">B0H63DRAFT_536977</name>
</gene>
<organism evidence="2 3">
    <name type="scientific">Podospora didyma</name>
    <dbReference type="NCBI Taxonomy" id="330526"/>
    <lineage>
        <taxon>Eukaryota</taxon>
        <taxon>Fungi</taxon>
        <taxon>Dikarya</taxon>
        <taxon>Ascomycota</taxon>
        <taxon>Pezizomycotina</taxon>
        <taxon>Sordariomycetes</taxon>
        <taxon>Sordariomycetidae</taxon>
        <taxon>Sordariales</taxon>
        <taxon>Podosporaceae</taxon>
        <taxon>Podospora</taxon>
    </lineage>
</organism>
<comment type="caution">
    <text evidence="2">The sequence shown here is derived from an EMBL/GenBank/DDBJ whole genome shotgun (WGS) entry which is preliminary data.</text>
</comment>
<evidence type="ECO:0000256" key="1">
    <source>
        <dbReference type="SAM" id="MobiDB-lite"/>
    </source>
</evidence>
<accession>A0AAE0NX42</accession>
<sequence length="1014" mass="109945">MAQLLAPYNNSMRLGQGFNSYIQQICLDHAVLEDTEANQARLERILLAGGASPGSLPAPRSGAAPRGSSLTPSTSSYEQIEPKDATEASESAASVPPEDDEEDYAEAERKRIMGRKGRQTRPIEERPPWVKAQIVTYSSRFVDKLSDVTNAMNISGSLSIKTGTIGGTANGSYVDSDKFKSSDINFHLQVKVTNQLHHPQNYSIFNKIESINDEDFPQVYGDTFISGWEEGGELNAIISMKVSDKSKLTEIKASLEAEMTTPSGIQVGLKGAFELDKKNITKDTETTIAVNWSGGGSIKDPAEEWSIATLKSTAASFPDLVAITPQRTYAILTKYTALESFHLQTKTCRPLDYENAGIYTGALLDHYMDYKVLWKQISQATYELEAGRASIEMAQPSEDMCDLAVIRVQASDTDVKLLTGQAGNNGQSTSDSVHNQTDVTVTKQDLAVTRQTPSGNLAEDKYTYHVFQPSFAGLIKARKVCRFEMSKIVKEVDIIAKHPQLASDPGRDAFFLNPLVFKQMLPILRVRTEHATESERDPYAPLILGYSPPPEHDRPSVSVHQLEATLDEHHTSIKQTLQEVGRKAHDYRIQGIAGEIASVHSRATLLNDLKRLDPTFRPTQLAVWFVVDTVKGIQIHHANGESIRHGTCEGSASHVLDLEPDGSEIIHEVIIKTAVDESGAAVIAQLSVATSLCKVLDTAQEPLPPPPPPPKREKTEGGKPTEKGSAESEAAPKAAEPEPASPPPPEPRKLIGFRTHTFSRPSHDTQWSLRGLVSITFHGTLTTLGLVWGKDAFVPVPSARVLPPLSKDFLALSPAMQKNIRDWSLPRPNGFPGRFLLGHSASTSPAGGAGAGEPQAFNALDKIDFSWRIKSVGFAAAAGAGGKLAGIKVVYFSGKELVHGTYRAETEVWSCAVKSDLLVAKITTGTADGDAVGHISSVEFVRADERGLLPTWPLDISTLRYVGGEPGTAGLLKDRTEVVELAPTAAGVNWSVRGFYGEVTDGLISRLGVVWGRG</sequence>
<feature type="region of interest" description="Disordered" evidence="1">
    <location>
        <begin position="698"/>
        <end position="751"/>
    </location>
</feature>
<keyword evidence="3" id="KW-1185">Reference proteome</keyword>
<name>A0AAE0NX42_9PEZI</name>
<dbReference type="AlphaFoldDB" id="A0AAE0NX42"/>
<evidence type="ECO:0000313" key="2">
    <source>
        <dbReference type="EMBL" id="KAK3389204.1"/>
    </source>
</evidence>
<reference evidence="2" key="2">
    <citation type="submission" date="2023-06" db="EMBL/GenBank/DDBJ databases">
        <authorList>
            <consortium name="Lawrence Berkeley National Laboratory"/>
            <person name="Haridas S."/>
            <person name="Hensen N."/>
            <person name="Bonometti L."/>
            <person name="Westerberg I."/>
            <person name="Brannstrom I.O."/>
            <person name="Guillou S."/>
            <person name="Cros-Aarteil S."/>
            <person name="Calhoun S."/>
            <person name="Kuo A."/>
            <person name="Mondo S."/>
            <person name="Pangilinan J."/>
            <person name="Riley R."/>
            <person name="LaButti K."/>
            <person name="Andreopoulos B."/>
            <person name="Lipzen A."/>
            <person name="Chen C."/>
            <person name="Yanf M."/>
            <person name="Daum C."/>
            <person name="Ng V."/>
            <person name="Clum A."/>
            <person name="Steindorff A."/>
            <person name="Ohm R."/>
            <person name="Martin F."/>
            <person name="Silar P."/>
            <person name="Natvig D."/>
            <person name="Lalanne C."/>
            <person name="Gautier V."/>
            <person name="Ament-velasquez S.L."/>
            <person name="Kruys A."/>
            <person name="Hutchinson M.I."/>
            <person name="Powell A.J."/>
            <person name="Barry K."/>
            <person name="Miller A.N."/>
            <person name="Grigoriev I.V."/>
            <person name="Debuchy R."/>
            <person name="Gladieux P."/>
            <person name="Thoren M.H."/>
            <person name="Johannesson H."/>
        </authorList>
    </citation>
    <scope>NUCLEOTIDE SEQUENCE</scope>
    <source>
        <strain evidence="2">CBS 232.78</strain>
    </source>
</reference>
<proteinExistence type="predicted"/>
<feature type="compositionally biased region" description="Basic and acidic residues" evidence="1">
    <location>
        <begin position="710"/>
        <end position="726"/>
    </location>
</feature>